<name>A0AAD3CP73_9STRA</name>
<dbReference type="Proteomes" id="UP001054902">
    <property type="component" value="Unassembled WGS sequence"/>
</dbReference>
<organism evidence="1 2">
    <name type="scientific">Chaetoceros tenuissimus</name>
    <dbReference type="NCBI Taxonomy" id="426638"/>
    <lineage>
        <taxon>Eukaryota</taxon>
        <taxon>Sar</taxon>
        <taxon>Stramenopiles</taxon>
        <taxon>Ochrophyta</taxon>
        <taxon>Bacillariophyta</taxon>
        <taxon>Coscinodiscophyceae</taxon>
        <taxon>Chaetocerotophycidae</taxon>
        <taxon>Chaetocerotales</taxon>
        <taxon>Chaetocerotaceae</taxon>
        <taxon>Chaetoceros</taxon>
    </lineage>
</organism>
<keyword evidence="2" id="KW-1185">Reference proteome</keyword>
<proteinExistence type="predicted"/>
<comment type="caution">
    <text evidence="1">The sequence shown here is derived from an EMBL/GenBank/DDBJ whole genome shotgun (WGS) entry which is preliminary data.</text>
</comment>
<accession>A0AAD3CP73</accession>
<dbReference type="EMBL" id="BLLK01000038">
    <property type="protein sequence ID" value="GFH49598.1"/>
    <property type="molecule type" value="Genomic_DNA"/>
</dbReference>
<reference evidence="1 2" key="1">
    <citation type="journal article" date="2021" name="Sci. Rep.">
        <title>The genome of the diatom Chaetoceros tenuissimus carries an ancient integrated fragment of an extant virus.</title>
        <authorList>
            <person name="Hongo Y."/>
            <person name="Kimura K."/>
            <person name="Takaki Y."/>
            <person name="Yoshida Y."/>
            <person name="Baba S."/>
            <person name="Kobayashi G."/>
            <person name="Nagasaki K."/>
            <person name="Hano T."/>
            <person name="Tomaru Y."/>
        </authorList>
    </citation>
    <scope>NUCLEOTIDE SEQUENCE [LARGE SCALE GENOMIC DNA]</scope>
    <source>
        <strain evidence="1 2">NIES-3715</strain>
    </source>
</reference>
<sequence length="374" mass="42473">MNSLLKLLKNSKSYAQEASDSFSILANGERTIVFDMNSKWKRLDEELKQAHIDYSGQRPRRGYPQIPKEKIISFDKIFALDLPKKVPLQVLSTLLDICQTTSSIDRLMMLIDKYPTILMCKTSSGLLPIQLVFERHAWDIDVFREIVYKGMDLCIGGMNGYGGLLKKTSKCKACALNILNSRIITHSVSVEAERKRKSDFFSLIQDAVLKSLLDNQKVFVDSTKVPLLHAVLMMNCPENIIMSAMRKCQHDRSLFTSKFLGDMPIDLAVRNLLHKGGKDVLLHLVRWYPETVRDYDETHGADQLLHKVLQLPNTGNDTIHKDISIIGAIVEELPEALLIQNSKDNMYPFQLAACHGWSLDIIYGLMRTNLSVSF</sequence>
<evidence type="ECO:0000313" key="1">
    <source>
        <dbReference type="EMBL" id="GFH49598.1"/>
    </source>
</evidence>
<protein>
    <submittedName>
        <fullName evidence="1">Uncharacterized protein</fullName>
    </submittedName>
</protein>
<dbReference type="AlphaFoldDB" id="A0AAD3CP73"/>
<gene>
    <name evidence="1" type="ORF">CTEN210_06074</name>
</gene>
<evidence type="ECO:0000313" key="2">
    <source>
        <dbReference type="Proteomes" id="UP001054902"/>
    </source>
</evidence>